<dbReference type="OrthoDB" id="4731620at2"/>
<proteinExistence type="predicted"/>
<evidence type="ECO:0000313" key="1">
    <source>
        <dbReference type="EMBL" id="RKR15227.1"/>
    </source>
</evidence>
<dbReference type="Proteomes" id="UP000269412">
    <property type="component" value="Unassembled WGS sequence"/>
</dbReference>
<gene>
    <name evidence="1" type="ORF">CLV91_1309</name>
</gene>
<dbReference type="InterPro" id="IPR021667">
    <property type="entry name" value="HapK"/>
</dbReference>
<accession>A0A495EGY6</accession>
<dbReference type="EMBL" id="RBIQ01000007">
    <property type="protein sequence ID" value="RKR15227.1"/>
    <property type="molecule type" value="Genomic_DNA"/>
</dbReference>
<dbReference type="Gene3D" id="3.30.70.100">
    <property type="match status" value="1"/>
</dbReference>
<dbReference type="SUPFAM" id="SSF54909">
    <property type="entry name" value="Dimeric alpha+beta barrel"/>
    <property type="match status" value="1"/>
</dbReference>
<name>A0A495EGY6_9FLAO</name>
<dbReference type="Pfam" id="PF11639">
    <property type="entry name" value="HapK"/>
    <property type="match status" value="1"/>
</dbReference>
<sequence length="103" mass="11426">MAALVVLFNLKNNASQEAYEKWAITTDVPTASNMSSVDSFKVFKLGTIMGTNNTSPFQYCEVLEINDMTKLGEEVTSETMQKVAAEFQEFADNPTFIISEQIA</sequence>
<protein>
    <submittedName>
        <fullName evidence="1">REDY-like protein HapK</fullName>
    </submittedName>
</protein>
<dbReference type="AlphaFoldDB" id="A0A495EGY6"/>
<reference evidence="1 2" key="1">
    <citation type="submission" date="2018-10" db="EMBL/GenBank/DDBJ databases">
        <title>Genomic Encyclopedia of Archaeal and Bacterial Type Strains, Phase II (KMG-II): from individual species to whole genera.</title>
        <authorList>
            <person name="Goeker M."/>
        </authorList>
    </citation>
    <scope>NUCLEOTIDE SEQUENCE [LARGE SCALE GENOMIC DNA]</scope>
    <source>
        <strain evidence="1 2">DSM 25230</strain>
    </source>
</reference>
<dbReference type="RefSeq" id="WP_121065126.1">
    <property type="nucleotide sequence ID" value="NZ_RBIQ01000007.1"/>
</dbReference>
<organism evidence="1 2">
    <name type="scientific">Maribacter vaceletii</name>
    <dbReference type="NCBI Taxonomy" id="1206816"/>
    <lineage>
        <taxon>Bacteria</taxon>
        <taxon>Pseudomonadati</taxon>
        <taxon>Bacteroidota</taxon>
        <taxon>Flavobacteriia</taxon>
        <taxon>Flavobacteriales</taxon>
        <taxon>Flavobacteriaceae</taxon>
        <taxon>Maribacter</taxon>
    </lineage>
</organism>
<dbReference type="InterPro" id="IPR011008">
    <property type="entry name" value="Dimeric_a/b-barrel"/>
</dbReference>
<keyword evidence="2" id="KW-1185">Reference proteome</keyword>
<evidence type="ECO:0000313" key="2">
    <source>
        <dbReference type="Proteomes" id="UP000269412"/>
    </source>
</evidence>
<comment type="caution">
    <text evidence="1">The sequence shown here is derived from an EMBL/GenBank/DDBJ whole genome shotgun (WGS) entry which is preliminary data.</text>
</comment>